<organism evidence="1 2">
    <name type="scientific">Xenorhabdus cabanillasii JM26</name>
    <dbReference type="NCBI Taxonomy" id="1427517"/>
    <lineage>
        <taxon>Bacteria</taxon>
        <taxon>Pseudomonadati</taxon>
        <taxon>Pseudomonadota</taxon>
        <taxon>Gammaproteobacteria</taxon>
        <taxon>Enterobacterales</taxon>
        <taxon>Morganellaceae</taxon>
        <taxon>Xenorhabdus</taxon>
    </lineage>
</organism>
<evidence type="ECO:0000313" key="1">
    <source>
        <dbReference type="EMBL" id="CDL86057.1"/>
    </source>
</evidence>
<protein>
    <submittedName>
        <fullName evidence="1">Uncharacterized protein</fullName>
    </submittedName>
</protein>
<gene>
    <name evidence="1" type="ORF">XCR1_2700006</name>
</gene>
<proteinExistence type="predicted"/>
<sequence length="53" mass="6014">MQKLSNEYGFTDTNYLELCNAELPLHDGYTTDISAKLYTETSKILCRSSETCT</sequence>
<evidence type="ECO:0000313" key="2">
    <source>
        <dbReference type="Proteomes" id="UP000019197"/>
    </source>
</evidence>
<comment type="caution">
    <text evidence="1">The sequence shown here is derived from an EMBL/GenBank/DDBJ whole genome shotgun (WGS) entry which is preliminary data.</text>
</comment>
<accession>W1J5N1</accession>
<name>W1J5N1_9GAMM</name>
<dbReference type="AlphaFoldDB" id="W1J5N1"/>
<dbReference type="EMBL" id="CBXE010000191">
    <property type="protein sequence ID" value="CDL86057.1"/>
    <property type="molecule type" value="Genomic_DNA"/>
</dbReference>
<reference evidence="1 2" key="1">
    <citation type="submission" date="2013-11" db="EMBL/GenBank/DDBJ databases">
        <title>Draft genome sequence and annotation of the entomopathogenic bacterium, Xenorhabdus cabanillasi strain JM26.</title>
        <authorList>
            <person name="Gualtieri M."/>
            <person name="Ogier J.C."/>
            <person name="Pages S."/>
            <person name="Givaudan A."/>
            <person name="Gaudriault S."/>
        </authorList>
    </citation>
    <scope>NUCLEOTIDE SEQUENCE [LARGE SCALE GENOMIC DNA]</scope>
    <source>
        <strain evidence="1 2">JM26</strain>
    </source>
</reference>
<dbReference type="Proteomes" id="UP000019197">
    <property type="component" value="Unassembled WGS sequence"/>
</dbReference>